<proteinExistence type="predicted"/>
<organism evidence="2">
    <name type="scientific">Dissoconium aciculare CBS 342.82</name>
    <dbReference type="NCBI Taxonomy" id="1314786"/>
    <lineage>
        <taxon>Eukaryota</taxon>
        <taxon>Fungi</taxon>
        <taxon>Dikarya</taxon>
        <taxon>Ascomycota</taxon>
        <taxon>Pezizomycotina</taxon>
        <taxon>Dothideomycetes</taxon>
        <taxon>Dothideomycetidae</taxon>
        <taxon>Mycosphaerellales</taxon>
        <taxon>Dissoconiaceae</taxon>
        <taxon>Dissoconium</taxon>
    </lineage>
</organism>
<dbReference type="Proteomes" id="UP000504637">
    <property type="component" value="Unplaced"/>
</dbReference>
<dbReference type="SUPFAM" id="SSF47095">
    <property type="entry name" value="HMG-box"/>
    <property type="match status" value="1"/>
</dbReference>
<dbReference type="RefSeq" id="XP_033458094.1">
    <property type="nucleotide sequence ID" value="XM_033605291.1"/>
</dbReference>
<dbReference type="OrthoDB" id="1919336at2759"/>
<gene>
    <name evidence="2" type="ORF">K489DRAFT_382094</name>
</gene>
<reference evidence="2" key="1">
    <citation type="submission" date="2020-01" db="EMBL/GenBank/DDBJ databases">
        <authorList>
            <consortium name="DOE Joint Genome Institute"/>
            <person name="Haridas S."/>
            <person name="Albert R."/>
            <person name="Binder M."/>
            <person name="Bloem J."/>
            <person name="Labutti K."/>
            <person name="Salamov A."/>
            <person name="Andreopoulos B."/>
            <person name="Baker S.E."/>
            <person name="Barry K."/>
            <person name="Bills G."/>
            <person name="Bluhm B.H."/>
            <person name="Cannon C."/>
            <person name="Castanera R."/>
            <person name="Culley D.E."/>
            <person name="Daum C."/>
            <person name="Ezra D."/>
            <person name="Gonzalez J.B."/>
            <person name="Henrissat B."/>
            <person name="Kuo A."/>
            <person name="Liang C."/>
            <person name="Lipzen A."/>
            <person name="Lutzoni F."/>
            <person name="Magnuson J."/>
            <person name="Mondo S."/>
            <person name="Nolan M."/>
            <person name="Ohm R."/>
            <person name="Pangilinan J."/>
            <person name="Park H.-J."/>
            <person name="Ramirez L."/>
            <person name="Alfaro M."/>
            <person name="Sun H."/>
            <person name="Tritt A."/>
            <person name="Yoshinaga Y."/>
            <person name="Zwiers L.-H."/>
            <person name="Turgeon B.G."/>
            <person name="Goodwin S.B."/>
            <person name="Spatafora J.W."/>
            <person name="Crous P.W."/>
            <person name="Grigoriev I.V."/>
        </authorList>
    </citation>
    <scope>NUCLEOTIDE SEQUENCE</scope>
    <source>
        <strain evidence="2">CBS 342.82</strain>
    </source>
</reference>
<dbReference type="GeneID" id="54363091"/>
<protein>
    <submittedName>
        <fullName evidence="2">Uncharacterized protein</fullName>
    </submittedName>
</protein>
<reference evidence="2" key="3">
    <citation type="submission" date="2025-08" db="UniProtKB">
        <authorList>
            <consortium name="RefSeq"/>
        </authorList>
    </citation>
    <scope>IDENTIFICATION</scope>
    <source>
        <strain evidence="2">CBS 342.82</strain>
    </source>
</reference>
<keyword evidence="1" id="KW-1185">Reference proteome</keyword>
<evidence type="ECO:0000313" key="1">
    <source>
        <dbReference type="Proteomes" id="UP000504637"/>
    </source>
</evidence>
<evidence type="ECO:0000313" key="2">
    <source>
        <dbReference type="RefSeq" id="XP_033458094.1"/>
    </source>
</evidence>
<dbReference type="InterPro" id="IPR036910">
    <property type="entry name" value="HMG_box_dom_sf"/>
</dbReference>
<dbReference type="AlphaFoldDB" id="A0A6J3LZH7"/>
<dbReference type="Gene3D" id="1.10.30.10">
    <property type="entry name" value="High mobility group box domain"/>
    <property type="match status" value="1"/>
</dbReference>
<accession>A0A6J3LZH7</accession>
<sequence>MRLVAIKKWIKSHSAAEIGLANKARARLNRLYPTGKGSRAKYPAIPDERLPKRPLSAWTIYYGEHAASRSSGSVKERINTVLSDFKQLTSAERSVSLVFPRHGPVNFEAV</sequence>
<name>A0A6J3LZH7_9PEZI</name>
<reference evidence="2" key="2">
    <citation type="submission" date="2020-04" db="EMBL/GenBank/DDBJ databases">
        <authorList>
            <consortium name="NCBI Genome Project"/>
        </authorList>
    </citation>
    <scope>NUCLEOTIDE SEQUENCE</scope>
    <source>
        <strain evidence="2">CBS 342.82</strain>
    </source>
</reference>